<protein>
    <recommendedName>
        <fullName evidence="3">Excisionase family DNA binding protein</fullName>
    </recommendedName>
</protein>
<organism evidence="1 2">
    <name type="scientific">Blautia pseudococcoides</name>
    <dbReference type="NCBI Taxonomy" id="1796616"/>
    <lineage>
        <taxon>Bacteria</taxon>
        <taxon>Bacillati</taxon>
        <taxon>Bacillota</taxon>
        <taxon>Clostridia</taxon>
        <taxon>Lachnospirales</taxon>
        <taxon>Lachnospiraceae</taxon>
        <taxon>Blautia</taxon>
    </lineage>
</organism>
<evidence type="ECO:0000313" key="1">
    <source>
        <dbReference type="EMBL" id="ANU75193.1"/>
    </source>
</evidence>
<proteinExistence type="predicted"/>
<evidence type="ECO:0008006" key="3">
    <source>
        <dbReference type="Google" id="ProtNLM"/>
    </source>
</evidence>
<keyword evidence="2" id="KW-1185">Reference proteome</keyword>
<dbReference type="OrthoDB" id="1855474at2"/>
<sequence length="64" mass="7095">MRKTTEGIKGQVISVDTPELMNMLHVGRKAATDIGTAANARITIGRRVLWNVKKIQQYLDGISE</sequence>
<dbReference type="RefSeq" id="WP_065541406.1">
    <property type="nucleotide sequence ID" value="NZ_CP015405.2"/>
</dbReference>
<gene>
    <name evidence="1" type="ORF">A4V09_05120</name>
</gene>
<dbReference type="KEGG" id="byl:A4V09_05120"/>
<evidence type="ECO:0000313" key="2">
    <source>
        <dbReference type="Proteomes" id="UP000092574"/>
    </source>
</evidence>
<dbReference type="Proteomes" id="UP000092574">
    <property type="component" value="Chromosome"/>
</dbReference>
<accession>A0A1C7I8M2</accession>
<name>A0A1C7I8M2_9FIRM</name>
<reference evidence="1" key="1">
    <citation type="submission" date="2017-04" db="EMBL/GenBank/DDBJ databases">
        <title>Complete Genome Sequences of Twelve Strains of a Stable Defined Moderately Diverse Mouse Microbiota 2 (sDMDMm2).</title>
        <authorList>
            <person name="Uchimura Y."/>
            <person name="Wyss M."/>
            <person name="Brugiroux S."/>
            <person name="Limenitakis J.P."/>
            <person name="Stecher B."/>
            <person name="McCoy K.D."/>
            <person name="Macpherson A.J."/>
        </authorList>
    </citation>
    <scope>NUCLEOTIDE SEQUENCE</scope>
    <source>
        <strain evidence="1">YL58</strain>
    </source>
</reference>
<dbReference type="EMBL" id="CP015405">
    <property type="protein sequence ID" value="ANU75193.1"/>
    <property type="molecule type" value="Genomic_DNA"/>
</dbReference>
<dbReference type="STRING" id="1796616.A4V09_05120"/>
<dbReference type="AlphaFoldDB" id="A0A1C7I8M2"/>